<organism evidence="2 3">
    <name type="scientific">Catenisphaera adipataccumulans</name>
    <dbReference type="NCBI Taxonomy" id="700500"/>
    <lineage>
        <taxon>Bacteria</taxon>
        <taxon>Bacillati</taxon>
        <taxon>Bacillota</taxon>
        <taxon>Erysipelotrichia</taxon>
        <taxon>Erysipelotrichales</taxon>
        <taxon>Erysipelotrichaceae</taxon>
        <taxon>Catenisphaera</taxon>
    </lineage>
</organism>
<feature type="domain" description="ISXO2-like transposase" evidence="1">
    <location>
        <begin position="28"/>
        <end position="232"/>
    </location>
</feature>
<comment type="caution">
    <text evidence="2">The sequence shown here is derived from an EMBL/GenBank/DDBJ whole genome shotgun (WGS) entry which is preliminary data.</text>
</comment>
<reference evidence="2 3" key="1">
    <citation type="submission" date="2020-08" db="EMBL/GenBank/DDBJ databases">
        <title>Genomic Encyclopedia of Type Strains, Phase IV (KMG-IV): sequencing the most valuable type-strain genomes for metagenomic binning, comparative biology and taxonomic classification.</title>
        <authorList>
            <person name="Goeker M."/>
        </authorList>
    </citation>
    <scope>NUCLEOTIDE SEQUENCE [LARGE SCALE GENOMIC DNA]</scope>
    <source>
        <strain evidence="2 3">DSM 25799</strain>
    </source>
</reference>
<evidence type="ECO:0000313" key="2">
    <source>
        <dbReference type="EMBL" id="MBB5183965.1"/>
    </source>
</evidence>
<sequence>MCAGITETTVFGWRMKILEAAKAVPQPDLVGVVEADEKFIHEGQKGSLKLVDPFEKSGTRKARKTGSPSRYGSLGPEFGTVLCAVDHQGHVVAGYAGVGAASAAAFEKLIGPHLKDMTILCTDANGIYGSYCEKYGVMHYVRPSNYLKTLTDGLNAGKREDAMYRNEMLDYIDGRRSIPYSEFKLLKDQHDLGLGRVNQFHSRLKFELVQKTKGISLKNIDAYVAWQALLVNYSVDEGRKPATRKDAEKILIMLLRTGVNLKLKEISEKEPDFSNLTPHYVQALKEHTDELNKTREYKSARYYITSEDFGPNTDKRAYLDHLPVYMLKFLAEQCGLNGRSKIHKGNTYQARRQLERNPYLPYAIDALIAKYGMKNES</sequence>
<name>A0A7W8D1S3_9FIRM</name>
<accession>A0A7W8D1S3</accession>
<dbReference type="InterPro" id="IPR024445">
    <property type="entry name" value="Tnp_ISXO2-like"/>
</dbReference>
<protein>
    <recommendedName>
        <fullName evidence="1">ISXO2-like transposase domain-containing protein</fullName>
    </recommendedName>
</protein>
<dbReference type="Proteomes" id="UP000539953">
    <property type="component" value="Unassembled WGS sequence"/>
</dbReference>
<gene>
    <name evidence="2" type="ORF">HNQ47_002016</name>
</gene>
<evidence type="ECO:0000313" key="3">
    <source>
        <dbReference type="Proteomes" id="UP000539953"/>
    </source>
</evidence>
<evidence type="ECO:0000259" key="1">
    <source>
        <dbReference type="SMART" id="SM01126"/>
    </source>
</evidence>
<keyword evidence="3" id="KW-1185">Reference proteome</keyword>
<dbReference type="EMBL" id="JACHHK010000014">
    <property type="protein sequence ID" value="MBB5183965.1"/>
    <property type="molecule type" value="Genomic_DNA"/>
</dbReference>
<dbReference type="AlphaFoldDB" id="A0A7W8D1S3"/>
<proteinExistence type="predicted"/>
<dbReference type="SMART" id="SM01126">
    <property type="entry name" value="DDE_Tnp_IS1595"/>
    <property type="match status" value="1"/>
</dbReference>